<reference evidence="7 8" key="1">
    <citation type="submission" date="2013-10" db="EMBL/GenBank/DDBJ databases">
        <title>Draft genomes and the virulence plasmids of Sd1617 vaccine constructs: WRSd3 and WRSd5.</title>
        <authorList>
            <person name="Aksomboon Vongsawan A."/>
            <person name="Venkatesan M.M."/>
            <person name="Vaisvil B."/>
            <person name="Emel G."/>
            <person name="Kepatral V."/>
            <person name="Sethabutr O."/>
            <person name="Serichantalergs O."/>
            <person name="Mason C."/>
        </authorList>
    </citation>
    <scope>NUCLEOTIDE SEQUENCE [LARGE SCALE GENOMIC DNA]</scope>
    <source>
        <strain evidence="7 8">WRSd3</strain>
    </source>
</reference>
<keyword evidence="3" id="KW-0813">Transport</keyword>
<dbReference type="InterPro" id="IPR030678">
    <property type="entry name" value="Peptide/Ni-bd"/>
</dbReference>
<name>A0A090NXP9_SHIDY</name>
<proteinExistence type="inferred from homology"/>
<dbReference type="GO" id="GO:0030288">
    <property type="term" value="C:outer membrane-bounded periplasmic space"/>
    <property type="evidence" value="ECO:0007669"/>
    <property type="project" value="TreeGrafter"/>
</dbReference>
<dbReference type="SUPFAM" id="SSF53850">
    <property type="entry name" value="Periplasmic binding protein-like II"/>
    <property type="match status" value="1"/>
</dbReference>
<evidence type="ECO:0000256" key="4">
    <source>
        <dbReference type="ARBA" id="ARBA00022729"/>
    </source>
</evidence>
<accession>A0A090NXP9</accession>
<dbReference type="FunFam" id="3.90.76.10:FF:000001">
    <property type="entry name" value="Oligopeptide ABC transporter substrate-binding protein"/>
    <property type="match status" value="1"/>
</dbReference>
<evidence type="ECO:0000313" key="7">
    <source>
        <dbReference type="EMBL" id="ESU79893.1"/>
    </source>
</evidence>
<evidence type="ECO:0000256" key="5">
    <source>
        <dbReference type="SAM" id="SignalP"/>
    </source>
</evidence>
<dbReference type="Pfam" id="PF00496">
    <property type="entry name" value="SBP_bac_5"/>
    <property type="match status" value="1"/>
</dbReference>
<gene>
    <name evidence="7" type="ORF">WRSd3_01796</name>
</gene>
<dbReference type="Gene3D" id="3.10.105.10">
    <property type="entry name" value="Dipeptide-binding Protein, Domain 3"/>
    <property type="match status" value="1"/>
</dbReference>
<dbReference type="PIRSF" id="PIRSF002741">
    <property type="entry name" value="MppA"/>
    <property type="match status" value="1"/>
</dbReference>
<sequence length="556" mass="63213">MSEQCHRRIVVGLIISPVRNTMYTRNLLWLVSLVSAAPLYAADVPTNTPLAPQQVFRYNNHSDPGTLDPQKVEENTAAQIVLDLFEGLVWMDGEGQVQPAQAERWEILDGGRRYIFHLRSGLQWSDGQPLTAEDFVLGWQRAVDPKTASPFAGYLAQAHINNAAAIVAGKADVTSLGVKATDDRTLEVTLEQPVPWFTTMLAWPTLFPVPHHVIAKHGDSWSKPENMVYNGAFVLDQWVVNEKITARKNPKYRDAQHTVLQQVEYLALDNSVTGYNRYRAGEVDLTWVPAQQIPAIEKSLPGELRIIPRLNSEYYNFNLEKPPFNDVRVRRALYLTVDRQLIAQKVLGLRTPATTLTPPEVKGFSVTTFDELQKPMSERVAMAKALLKQAGYDASHPLRFELFYNKYDLHEKTAIALSSEWKKWLGAQVTLRTMEWKIYLDARRAGDFMLSRQSWDATYNDASSFLNTLKSDSEENVGHWKNAQYDALLNQAMQITDATKRNALYQQAEVIINQQAPLIPIYYQPLIKLLKPYVGGFPLHNPQDYVYSKELYIKAH</sequence>
<dbReference type="CDD" id="cd08504">
    <property type="entry name" value="PBP2_OppA"/>
    <property type="match status" value="1"/>
</dbReference>
<dbReference type="PATRIC" id="fig|1401327.3.peg.1667"/>
<evidence type="ECO:0000256" key="3">
    <source>
        <dbReference type="ARBA" id="ARBA00022448"/>
    </source>
</evidence>
<dbReference type="FunFam" id="3.10.105.10:FF:000001">
    <property type="entry name" value="Oligopeptide ABC transporter, oligopeptide-binding protein"/>
    <property type="match status" value="1"/>
</dbReference>
<dbReference type="InterPro" id="IPR039424">
    <property type="entry name" value="SBP_5"/>
</dbReference>
<dbReference type="GO" id="GO:0043190">
    <property type="term" value="C:ATP-binding cassette (ABC) transporter complex"/>
    <property type="evidence" value="ECO:0007669"/>
    <property type="project" value="InterPro"/>
</dbReference>
<dbReference type="Proteomes" id="UP000017944">
    <property type="component" value="Unassembled WGS sequence"/>
</dbReference>
<dbReference type="PANTHER" id="PTHR30290:SF10">
    <property type="entry name" value="PERIPLASMIC OLIGOPEPTIDE-BINDING PROTEIN-RELATED"/>
    <property type="match status" value="1"/>
</dbReference>
<keyword evidence="4 5" id="KW-0732">Signal</keyword>
<organism evidence="7 8">
    <name type="scientific">Shigella dysenteriae WRSd3</name>
    <dbReference type="NCBI Taxonomy" id="1401327"/>
    <lineage>
        <taxon>Bacteria</taxon>
        <taxon>Pseudomonadati</taxon>
        <taxon>Pseudomonadota</taxon>
        <taxon>Gammaproteobacteria</taxon>
        <taxon>Enterobacterales</taxon>
        <taxon>Enterobacteriaceae</taxon>
        <taxon>Shigella</taxon>
    </lineage>
</organism>
<feature type="signal peptide" evidence="5">
    <location>
        <begin position="1"/>
        <end position="41"/>
    </location>
</feature>
<evidence type="ECO:0000256" key="2">
    <source>
        <dbReference type="ARBA" id="ARBA00005695"/>
    </source>
</evidence>
<dbReference type="GO" id="GO:1904680">
    <property type="term" value="F:peptide transmembrane transporter activity"/>
    <property type="evidence" value="ECO:0007669"/>
    <property type="project" value="TreeGrafter"/>
</dbReference>
<evidence type="ECO:0000259" key="6">
    <source>
        <dbReference type="Pfam" id="PF00496"/>
    </source>
</evidence>
<dbReference type="EMBL" id="AXUT01000134">
    <property type="protein sequence ID" value="ESU79893.1"/>
    <property type="molecule type" value="Genomic_DNA"/>
</dbReference>
<evidence type="ECO:0000313" key="8">
    <source>
        <dbReference type="Proteomes" id="UP000017944"/>
    </source>
</evidence>
<comment type="subcellular location">
    <subcellularLocation>
        <location evidence="1">Cell envelope</location>
    </subcellularLocation>
</comment>
<comment type="similarity">
    <text evidence="2">Belongs to the bacterial solute-binding protein 5 family.</text>
</comment>
<dbReference type="GO" id="GO:0015833">
    <property type="term" value="P:peptide transport"/>
    <property type="evidence" value="ECO:0007669"/>
    <property type="project" value="TreeGrafter"/>
</dbReference>
<dbReference type="NCBIfam" id="NF007287">
    <property type="entry name" value="PRK09755.1"/>
    <property type="match status" value="1"/>
</dbReference>
<dbReference type="AlphaFoldDB" id="A0A090NXP9"/>
<feature type="domain" description="Solute-binding protein family 5" evidence="6">
    <location>
        <begin position="96"/>
        <end position="474"/>
    </location>
</feature>
<comment type="caution">
    <text evidence="7">The sequence shown here is derived from an EMBL/GenBank/DDBJ whole genome shotgun (WGS) entry which is preliminary data.</text>
</comment>
<dbReference type="Gene3D" id="3.40.190.10">
    <property type="entry name" value="Periplasmic binding protein-like II"/>
    <property type="match status" value="1"/>
</dbReference>
<protein>
    <submittedName>
        <fullName evidence="7">Oligopeptide-binding protein oppA</fullName>
    </submittedName>
</protein>
<dbReference type="InterPro" id="IPR000914">
    <property type="entry name" value="SBP_5_dom"/>
</dbReference>
<dbReference type="Gene3D" id="3.90.76.10">
    <property type="entry name" value="Dipeptide-binding Protein, Domain 1"/>
    <property type="match status" value="1"/>
</dbReference>
<evidence type="ECO:0000256" key="1">
    <source>
        <dbReference type="ARBA" id="ARBA00004196"/>
    </source>
</evidence>
<feature type="chain" id="PRO_5001861907" evidence="5">
    <location>
        <begin position="42"/>
        <end position="556"/>
    </location>
</feature>
<dbReference type="PANTHER" id="PTHR30290">
    <property type="entry name" value="PERIPLASMIC BINDING COMPONENT OF ABC TRANSPORTER"/>
    <property type="match status" value="1"/>
</dbReference>